<evidence type="ECO:0000313" key="1">
    <source>
        <dbReference type="Proteomes" id="UP001732720"/>
    </source>
</evidence>
<name>A0AC58KUZ6_CASCN</name>
<dbReference type="RefSeq" id="XP_073908740.1">
    <property type="nucleotide sequence ID" value="XM_074052639.1"/>
</dbReference>
<evidence type="ECO:0000313" key="2">
    <source>
        <dbReference type="RefSeq" id="XP_073908740.1"/>
    </source>
</evidence>
<gene>
    <name evidence="2" type="primary">LOC141415642</name>
</gene>
<keyword evidence="1" id="KW-1185">Reference proteome</keyword>
<proteinExistence type="predicted"/>
<sequence length="79" mass="8926">MVRRFLVTVRIQRPGGPPRVRTFVVQFPRPVGEQAAPSARTVAALVLMRVRSQSRQLPRPERPDVVLLTHGAWSPLHKP</sequence>
<organism evidence="1 2">
    <name type="scientific">Castor canadensis</name>
    <name type="common">American beaver</name>
    <dbReference type="NCBI Taxonomy" id="51338"/>
    <lineage>
        <taxon>Eukaryota</taxon>
        <taxon>Metazoa</taxon>
        <taxon>Chordata</taxon>
        <taxon>Craniata</taxon>
        <taxon>Vertebrata</taxon>
        <taxon>Euteleostomi</taxon>
        <taxon>Mammalia</taxon>
        <taxon>Eutheria</taxon>
        <taxon>Euarchontoglires</taxon>
        <taxon>Glires</taxon>
        <taxon>Rodentia</taxon>
        <taxon>Castorimorpha</taxon>
        <taxon>Castoridae</taxon>
        <taxon>Castor</taxon>
    </lineage>
</organism>
<reference evidence="2" key="1">
    <citation type="submission" date="2025-08" db="UniProtKB">
        <authorList>
            <consortium name="RefSeq"/>
        </authorList>
    </citation>
    <scope>IDENTIFICATION</scope>
</reference>
<protein>
    <submittedName>
        <fullName evidence="2">Tumor suppressor ARF-like</fullName>
    </submittedName>
</protein>
<accession>A0AC58KUZ6</accession>
<dbReference type="Proteomes" id="UP001732720">
    <property type="component" value="Chromosome 13"/>
</dbReference>